<sequence>MSVAEARRYFERVAAPTRAGGEEGTLTLGTYMPDWSLATVSAGEVLSSTDVPVRGEFRYFRYRIDEYGEPRFTPIYHKLVVVKDSRSGVMSSYLRFYVPDPDYAAGRTADDYDRLLNSGSKGDFTGLAVYTSLDGFPVHAVRYAGGACQAEAFLYDKSRTQAENTARLGEMLDGLSVVCSRETAVTRAEAEAEKSEPVDGGGIEAIVVSAKHPVNHIKYERPDTDPVKPTEEDRGPSGSGGGGGGASSNPGSPANTRYRENENIMLASDSREKLEPLLDSLRQDCMAGKIIGSIRGNVTIRTGFFGSSVMIPTAYTFEGGAVWDDFEIRMGSRLDDITLLEELFHTHQCSGKTPEEYRGMRLNNEIEAKLCWYMYRLKIGNTTGFEKNLGGSEGRDAFNNLYECILSKDTGTERFNDAYRDAADVLRSMGGSYANVTRYPFSETAMQVDVLLSMIADCPEYKN</sequence>
<dbReference type="Proteomes" id="UP000317465">
    <property type="component" value="Chromosome"/>
</dbReference>
<proteinExistence type="predicted"/>
<evidence type="ECO:0000313" key="2">
    <source>
        <dbReference type="Proteomes" id="UP000317465"/>
    </source>
</evidence>
<name>A0ACA8QXD4_9BACT</name>
<organism evidence="1 2">
    <name type="scientific">Alistipes onderdonkii subsp. vulgaris</name>
    <dbReference type="NCBI Taxonomy" id="2585117"/>
    <lineage>
        <taxon>Bacteria</taxon>
        <taxon>Pseudomonadati</taxon>
        <taxon>Bacteroidota</taxon>
        <taxon>Bacteroidia</taxon>
        <taxon>Bacteroidales</taxon>
        <taxon>Rikenellaceae</taxon>
        <taxon>Alistipes</taxon>
    </lineage>
</organism>
<evidence type="ECO:0000313" key="1">
    <source>
        <dbReference type="EMBL" id="BBL09443.1"/>
    </source>
</evidence>
<accession>A0ACA8QXD4</accession>
<dbReference type="EMBL" id="AP019737">
    <property type="protein sequence ID" value="BBL09443.1"/>
    <property type="molecule type" value="Genomic_DNA"/>
</dbReference>
<keyword evidence="2" id="KW-1185">Reference proteome</keyword>
<reference evidence="1 2" key="1">
    <citation type="journal article" date="2020" name="Int. J. Syst. Evol. Microbiol.">
        <title>Alistipes communis sp. nov., Alistipes dispar sp. nov. and Alistipes onderdonkii subsp. vulgaris subsp. nov., isolated from human faeces, and creation of Alistipes onderdonkii subsp. onderdonkii subsp. nov.</title>
        <authorList>
            <person name="Sakamoto M."/>
            <person name="Ikeyama N."/>
            <person name="Ogata Y."/>
            <person name="Suda W."/>
            <person name="Iino T."/>
            <person name="Hattori M."/>
            <person name="Ohkuma M."/>
        </authorList>
    </citation>
    <scope>NUCLEOTIDE SEQUENCE [LARGE SCALE GENOMIC DNA]</scope>
    <source>
        <strain evidence="1 2">5CPYCFAH4</strain>
    </source>
</reference>
<protein>
    <submittedName>
        <fullName evidence="1">Uncharacterized protein</fullName>
    </submittedName>
</protein>
<gene>
    <name evidence="1" type="ORF">A5CPYCFAH4_16670</name>
</gene>